<proteinExistence type="predicted"/>
<dbReference type="Proteomes" id="UP001341840">
    <property type="component" value="Unassembled WGS sequence"/>
</dbReference>
<comment type="caution">
    <text evidence="1">The sequence shown here is derived from an EMBL/GenBank/DDBJ whole genome shotgun (WGS) entry which is preliminary data.</text>
</comment>
<gene>
    <name evidence="1" type="ORF">PIB30_034669</name>
</gene>
<name>A0ABU6RDF2_9FABA</name>
<dbReference type="EMBL" id="JASCZI010030370">
    <property type="protein sequence ID" value="MED6121906.1"/>
    <property type="molecule type" value="Genomic_DNA"/>
</dbReference>
<organism evidence="1 2">
    <name type="scientific">Stylosanthes scabra</name>
    <dbReference type="NCBI Taxonomy" id="79078"/>
    <lineage>
        <taxon>Eukaryota</taxon>
        <taxon>Viridiplantae</taxon>
        <taxon>Streptophyta</taxon>
        <taxon>Embryophyta</taxon>
        <taxon>Tracheophyta</taxon>
        <taxon>Spermatophyta</taxon>
        <taxon>Magnoliopsida</taxon>
        <taxon>eudicotyledons</taxon>
        <taxon>Gunneridae</taxon>
        <taxon>Pentapetalae</taxon>
        <taxon>rosids</taxon>
        <taxon>fabids</taxon>
        <taxon>Fabales</taxon>
        <taxon>Fabaceae</taxon>
        <taxon>Papilionoideae</taxon>
        <taxon>50 kb inversion clade</taxon>
        <taxon>dalbergioids sensu lato</taxon>
        <taxon>Dalbergieae</taxon>
        <taxon>Pterocarpus clade</taxon>
        <taxon>Stylosanthes</taxon>
    </lineage>
</organism>
<protein>
    <submittedName>
        <fullName evidence="1">Uncharacterized protein</fullName>
    </submittedName>
</protein>
<reference evidence="1 2" key="1">
    <citation type="journal article" date="2023" name="Plants (Basel)">
        <title>Bridging the Gap: Combining Genomics and Transcriptomics Approaches to Understand Stylosanthes scabra, an Orphan Legume from the Brazilian Caatinga.</title>
        <authorList>
            <person name="Ferreira-Neto J.R.C."/>
            <person name="da Silva M.D."/>
            <person name="Binneck E."/>
            <person name="de Melo N.F."/>
            <person name="da Silva R.H."/>
            <person name="de Melo A.L.T.M."/>
            <person name="Pandolfi V."/>
            <person name="Bustamante F.O."/>
            <person name="Brasileiro-Vidal A.C."/>
            <person name="Benko-Iseppon A.M."/>
        </authorList>
    </citation>
    <scope>NUCLEOTIDE SEQUENCE [LARGE SCALE GENOMIC DNA]</scope>
    <source>
        <tissue evidence="1">Leaves</tissue>
    </source>
</reference>
<keyword evidence="2" id="KW-1185">Reference proteome</keyword>
<evidence type="ECO:0000313" key="2">
    <source>
        <dbReference type="Proteomes" id="UP001341840"/>
    </source>
</evidence>
<accession>A0ABU6RDF2</accession>
<evidence type="ECO:0000313" key="1">
    <source>
        <dbReference type="EMBL" id="MED6121906.1"/>
    </source>
</evidence>
<sequence>MDRSTGPTAKVIRTLQPMAKAQGHYSLLTALFRPGCVRTVWLMHTHQLRYACHPCLTSVHADSFWCVRTYAGGCVRPLLQCVRMGDSFGLQDFLHDLFFPRALFSNFRSDPSILKPETLEQTNQAIEQNGKRVNTYQKFG</sequence>